<dbReference type="Proteomes" id="UP000288096">
    <property type="component" value="Unassembled WGS sequence"/>
</dbReference>
<keyword evidence="12" id="KW-1185">Reference proteome</keyword>
<keyword evidence="6 9" id="KW-0479">Metal-binding</keyword>
<protein>
    <recommendedName>
        <fullName evidence="9">5'-nucleotidase SurE</fullName>
        <ecNumber evidence="9">3.1.3.5</ecNumber>
    </recommendedName>
    <alternativeName>
        <fullName evidence="9">Nucleoside 5'-monophosphate phosphohydrolase</fullName>
    </alternativeName>
</protein>
<comment type="function">
    <text evidence="9">Nucleotidase that shows phosphatase activity on nucleoside 5'-monophosphates.</text>
</comment>
<dbReference type="PANTHER" id="PTHR30457">
    <property type="entry name" value="5'-NUCLEOTIDASE SURE"/>
    <property type="match status" value="1"/>
</dbReference>
<evidence type="ECO:0000256" key="6">
    <source>
        <dbReference type="ARBA" id="ARBA00022723"/>
    </source>
</evidence>
<evidence type="ECO:0000256" key="8">
    <source>
        <dbReference type="ARBA" id="ARBA00022801"/>
    </source>
</evidence>
<comment type="cofactor">
    <cofactor evidence="9">
        <name>a divalent metal cation</name>
        <dbReference type="ChEBI" id="CHEBI:60240"/>
    </cofactor>
    <text evidence="9">Binds 1 divalent metal cation per subunit.</text>
</comment>
<evidence type="ECO:0000256" key="7">
    <source>
        <dbReference type="ARBA" id="ARBA00022741"/>
    </source>
</evidence>
<dbReference type="NCBIfam" id="TIGR00087">
    <property type="entry name" value="surE"/>
    <property type="match status" value="1"/>
</dbReference>
<dbReference type="HAMAP" id="MF_00060">
    <property type="entry name" value="SurE"/>
    <property type="match status" value="1"/>
</dbReference>
<dbReference type="RefSeq" id="WP_124326856.1">
    <property type="nucleotide sequence ID" value="NZ_BEXT01000001.1"/>
</dbReference>
<accession>A0A401FQU2</accession>
<feature type="binding site" evidence="9">
    <location>
        <position position="39"/>
    </location>
    <ligand>
        <name>a divalent metal cation</name>
        <dbReference type="ChEBI" id="CHEBI:60240"/>
    </ligand>
</feature>
<dbReference type="GO" id="GO:0046872">
    <property type="term" value="F:metal ion binding"/>
    <property type="evidence" value="ECO:0007669"/>
    <property type="project" value="UniProtKB-UniRule"/>
</dbReference>
<feature type="binding site" evidence="9">
    <location>
        <position position="94"/>
    </location>
    <ligand>
        <name>a divalent metal cation</name>
        <dbReference type="ChEBI" id="CHEBI:60240"/>
    </ligand>
</feature>
<comment type="caution">
    <text evidence="11">The sequence shown here is derived from an EMBL/GenBank/DDBJ whole genome shotgun (WGS) entry which is preliminary data.</text>
</comment>
<dbReference type="GO" id="GO:0000166">
    <property type="term" value="F:nucleotide binding"/>
    <property type="evidence" value="ECO:0007669"/>
    <property type="project" value="UniProtKB-KW"/>
</dbReference>
<dbReference type="NCBIfam" id="NF001490">
    <property type="entry name" value="PRK00346.1-4"/>
    <property type="match status" value="1"/>
</dbReference>
<dbReference type="SUPFAM" id="SSF64167">
    <property type="entry name" value="SurE-like"/>
    <property type="match status" value="1"/>
</dbReference>
<dbReference type="EC" id="3.1.3.5" evidence="9"/>
<evidence type="ECO:0000256" key="3">
    <source>
        <dbReference type="ARBA" id="ARBA00004496"/>
    </source>
</evidence>
<feature type="domain" description="Survival protein SurE-like phosphatase/nucleotidase" evidence="10">
    <location>
        <begin position="3"/>
        <end position="185"/>
    </location>
</feature>
<reference evidence="12" key="1">
    <citation type="submission" date="2017-11" db="EMBL/GenBank/DDBJ databases">
        <authorList>
            <person name="Watanabe M."/>
            <person name="Kojima H."/>
        </authorList>
    </citation>
    <scope>NUCLEOTIDE SEQUENCE [LARGE SCALE GENOMIC DNA]</scope>
    <source>
        <strain evidence="12">Tokyo 01</strain>
    </source>
</reference>
<comment type="similarity">
    <text evidence="4 9">Belongs to the SurE nucleotidase family.</text>
</comment>
<evidence type="ECO:0000256" key="1">
    <source>
        <dbReference type="ARBA" id="ARBA00000815"/>
    </source>
</evidence>
<dbReference type="GO" id="GO:0005737">
    <property type="term" value="C:cytoplasm"/>
    <property type="evidence" value="ECO:0007669"/>
    <property type="project" value="UniProtKB-SubCell"/>
</dbReference>
<evidence type="ECO:0000256" key="2">
    <source>
        <dbReference type="ARBA" id="ARBA00001946"/>
    </source>
</evidence>
<dbReference type="InterPro" id="IPR002828">
    <property type="entry name" value="SurE-like_Pase/nucleotidase"/>
</dbReference>
<organism evidence="11 12">
    <name type="scientific">Desulfonema ishimotonii</name>
    <dbReference type="NCBI Taxonomy" id="45657"/>
    <lineage>
        <taxon>Bacteria</taxon>
        <taxon>Pseudomonadati</taxon>
        <taxon>Thermodesulfobacteriota</taxon>
        <taxon>Desulfobacteria</taxon>
        <taxon>Desulfobacterales</taxon>
        <taxon>Desulfococcaceae</taxon>
        <taxon>Desulfonema</taxon>
    </lineage>
</organism>
<proteinExistence type="inferred from homology"/>
<reference evidence="12" key="2">
    <citation type="submission" date="2019-01" db="EMBL/GenBank/DDBJ databases">
        <title>Genome sequence of Desulfonema ishimotonii strain Tokyo 01.</title>
        <authorList>
            <person name="Fukui M."/>
        </authorList>
    </citation>
    <scope>NUCLEOTIDE SEQUENCE [LARGE SCALE GENOMIC DNA]</scope>
    <source>
        <strain evidence="12">Tokyo 01</strain>
    </source>
</reference>
<dbReference type="Pfam" id="PF01975">
    <property type="entry name" value="SurE"/>
    <property type="match status" value="1"/>
</dbReference>
<dbReference type="OrthoDB" id="9780815at2"/>
<dbReference type="InterPro" id="IPR036523">
    <property type="entry name" value="SurE-like_sf"/>
</dbReference>
<feature type="binding site" evidence="9">
    <location>
        <position position="9"/>
    </location>
    <ligand>
        <name>a divalent metal cation</name>
        <dbReference type="ChEBI" id="CHEBI:60240"/>
    </ligand>
</feature>
<keyword evidence="7 9" id="KW-0547">Nucleotide-binding</keyword>
<dbReference type="InterPro" id="IPR030048">
    <property type="entry name" value="SurE"/>
</dbReference>
<evidence type="ECO:0000313" key="12">
    <source>
        <dbReference type="Proteomes" id="UP000288096"/>
    </source>
</evidence>
<dbReference type="EMBL" id="BEXT01000001">
    <property type="protein sequence ID" value="GBC59336.1"/>
    <property type="molecule type" value="Genomic_DNA"/>
</dbReference>
<evidence type="ECO:0000259" key="10">
    <source>
        <dbReference type="Pfam" id="PF01975"/>
    </source>
</evidence>
<sequence length="251" mass="27330">MKILLTNDDGIYAPGLWALYDRLSGDHTVTVVAPDRERSAVSHGITLNDPLRAFTVSLNGYRGHAVSGKPADCVRLGLQELMTAPPDMVISGINPGANVGVNINYSGTVAAAREAVLFGIPAIAVSVQGHDVRHYAGAARFAEKVTQGVSKKGLPFGTLLNINLPDLPPDQIRGVRISRQGISKISDGNYERRTDPRNRPYHWLGVEKENRSEAPDVDGGALSRNFISVTPIRCDMTDYGLLEELRNWNFE</sequence>
<dbReference type="GO" id="GO:0008253">
    <property type="term" value="F:5'-nucleotidase activity"/>
    <property type="evidence" value="ECO:0007669"/>
    <property type="project" value="UniProtKB-UniRule"/>
</dbReference>
<evidence type="ECO:0000256" key="9">
    <source>
        <dbReference type="HAMAP-Rule" id="MF_00060"/>
    </source>
</evidence>
<dbReference type="AlphaFoldDB" id="A0A401FQU2"/>
<keyword evidence="5 9" id="KW-0963">Cytoplasm</keyword>
<dbReference type="FunFam" id="3.40.1210.10:FF:000001">
    <property type="entry name" value="5'/3'-nucleotidase SurE"/>
    <property type="match status" value="1"/>
</dbReference>
<gene>
    <name evidence="9" type="primary">surE</name>
    <name evidence="11" type="ORF">DENIS_0275</name>
</gene>
<name>A0A401FQU2_9BACT</name>
<comment type="catalytic activity">
    <reaction evidence="1 9">
        <text>a ribonucleoside 5'-phosphate + H2O = a ribonucleoside + phosphate</text>
        <dbReference type="Rhea" id="RHEA:12484"/>
        <dbReference type="ChEBI" id="CHEBI:15377"/>
        <dbReference type="ChEBI" id="CHEBI:18254"/>
        <dbReference type="ChEBI" id="CHEBI:43474"/>
        <dbReference type="ChEBI" id="CHEBI:58043"/>
        <dbReference type="EC" id="3.1.3.5"/>
    </reaction>
</comment>
<evidence type="ECO:0000313" key="11">
    <source>
        <dbReference type="EMBL" id="GBC59336.1"/>
    </source>
</evidence>
<feature type="binding site" evidence="9">
    <location>
        <position position="8"/>
    </location>
    <ligand>
        <name>a divalent metal cation</name>
        <dbReference type="ChEBI" id="CHEBI:60240"/>
    </ligand>
</feature>
<dbReference type="Gene3D" id="3.40.1210.10">
    <property type="entry name" value="Survival protein SurE-like phosphatase/nucleotidase"/>
    <property type="match status" value="1"/>
</dbReference>
<comment type="subcellular location">
    <subcellularLocation>
        <location evidence="3 9">Cytoplasm</location>
    </subcellularLocation>
</comment>
<dbReference type="PANTHER" id="PTHR30457:SF0">
    <property type="entry name" value="PHOSPHATASE, PUTATIVE (AFU_ORTHOLOGUE AFUA_4G01070)-RELATED"/>
    <property type="match status" value="1"/>
</dbReference>
<evidence type="ECO:0000256" key="5">
    <source>
        <dbReference type="ARBA" id="ARBA00022490"/>
    </source>
</evidence>
<evidence type="ECO:0000256" key="4">
    <source>
        <dbReference type="ARBA" id="ARBA00011062"/>
    </source>
</evidence>
<keyword evidence="8 9" id="KW-0378">Hydrolase</keyword>
<comment type="cofactor">
    <cofactor evidence="2">
        <name>Mg(2+)</name>
        <dbReference type="ChEBI" id="CHEBI:18420"/>
    </cofactor>
</comment>